<keyword evidence="4" id="KW-1185">Reference proteome</keyword>
<reference evidence="3" key="1">
    <citation type="submission" date="2021-03" db="EMBL/GenBank/DDBJ databases">
        <title>Chromosome level genome of the anhydrobiotic midge Polypedilum vanderplanki.</title>
        <authorList>
            <person name="Yoshida Y."/>
            <person name="Kikawada T."/>
            <person name="Gusev O."/>
        </authorList>
    </citation>
    <scope>NUCLEOTIDE SEQUENCE</scope>
    <source>
        <strain evidence="3">NIAS01</strain>
        <tissue evidence="3">Whole body or cell culture</tissue>
    </source>
</reference>
<evidence type="ECO:0000313" key="3">
    <source>
        <dbReference type="EMBL" id="KAG5666526.1"/>
    </source>
</evidence>
<protein>
    <submittedName>
        <fullName evidence="3">Uncharacterized protein</fullName>
    </submittedName>
</protein>
<keyword evidence="2" id="KW-0732">Signal</keyword>
<dbReference type="EMBL" id="JADBJN010000004">
    <property type="protein sequence ID" value="KAG5666526.1"/>
    <property type="molecule type" value="Genomic_DNA"/>
</dbReference>
<dbReference type="Gene3D" id="3.80.10.10">
    <property type="entry name" value="Ribonuclease Inhibitor"/>
    <property type="match status" value="1"/>
</dbReference>
<proteinExistence type="predicted"/>
<sequence length="315" mass="36217">MKNSILFLIFFYLKISSQFTLNCSYQNSSTVIGVIYQCIDFNIPNLVPTDVNITGVTGTHFTGKTNVNVDFLGIHANYKISVFPRGATKIFENLRAISIYYTTIETLFGDELEEFGDKLEYFDFRYSNLTTISSNLFLKTPNVVLIWFDINQIQRVGRDLFKPLNVTRLKDVDFNSNICHQQRGTNTGTIMTLIENLKLKCPYDDEILIATTEKPKCFNGNFDDFTCEVKKFNNQLQNELAKANQEIQSLKISNNQLQLFANELLNAKAEIENQFNLAKAQLEEIIFQIFNDLQELKNQPFQATTERTQTVKIPL</sequence>
<feature type="chain" id="PRO_5039925440" evidence="2">
    <location>
        <begin position="19"/>
        <end position="315"/>
    </location>
</feature>
<dbReference type="SUPFAM" id="SSF52058">
    <property type="entry name" value="L domain-like"/>
    <property type="match status" value="1"/>
</dbReference>
<gene>
    <name evidence="3" type="ORF">PVAND_014547</name>
</gene>
<evidence type="ECO:0000313" key="4">
    <source>
        <dbReference type="Proteomes" id="UP001107558"/>
    </source>
</evidence>
<evidence type="ECO:0000256" key="1">
    <source>
        <dbReference type="SAM" id="Coils"/>
    </source>
</evidence>
<evidence type="ECO:0000256" key="2">
    <source>
        <dbReference type="SAM" id="SignalP"/>
    </source>
</evidence>
<feature type="signal peptide" evidence="2">
    <location>
        <begin position="1"/>
        <end position="18"/>
    </location>
</feature>
<name>A0A9J6BA83_POLVA</name>
<keyword evidence="1" id="KW-0175">Coiled coil</keyword>
<accession>A0A9J6BA83</accession>
<comment type="caution">
    <text evidence="3">The sequence shown here is derived from an EMBL/GenBank/DDBJ whole genome shotgun (WGS) entry which is preliminary data.</text>
</comment>
<feature type="coiled-coil region" evidence="1">
    <location>
        <begin position="233"/>
        <end position="299"/>
    </location>
</feature>
<organism evidence="3 4">
    <name type="scientific">Polypedilum vanderplanki</name>
    <name type="common">Sleeping chironomid midge</name>
    <dbReference type="NCBI Taxonomy" id="319348"/>
    <lineage>
        <taxon>Eukaryota</taxon>
        <taxon>Metazoa</taxon>
        <taxon>Ecdysozoa</taxon>
        <taxon>Arthropoda</taxon>
        <taxon>Hexapoda</taxon>
        <taxon>Insecta</taxon>
        <taxon>Pterygota</taxon>
        <taxon>Neoptera</taxon>
        <taxon>Endopterygota</taxon>
        <taxon>Diptera</taxon>
        <taxon>Nematocera</taxon>
        <taxon>Chironomoidea</taxon>
        <taxon>Chironomidae</taxon>
        <taxon>Chironominae</taxon>
        <taxon>Polypedilum</taxon>
        <taxon>Polypedilum</taxon>
    </lineage>
</organism>
<dbReference type="Proteomes" id="UP001107558">
    <property type="component" value="Chromosome 4"/>
</dbReference>
<dbReference type="InterPro" id="IPR032675">
    <property type="entry name" value="LRR_dom_sf"/>
</dbReference>
<dbReference type="AlphaFoldDB" id="A0A9J6BA83"/>